<name>A0ACB7SLU2_HYAAI</name>
<accession>A0ACB7SLU2</accession>
<comment type="caution">
    <text evidence="1">The sequence shown here is derived from an EMBL/GenBank/DDBJ whole genome shotgun (WGS) entry which is preliminary data.</text>
</comment>
<protein>
    <submittedName>
        <fullName evidence="1">Uncharacterized protein</fullName>
    </submittedName>
</protein>
<sequence>MKKKTEVPEGRLLILEGAKVDRRHQEVLKCGPKYCVEPRLSIVDKLALTRNIAKSVPENEKERCVVECVDVIAKVEELKVKGRRCVVVDPQDQQVKLRFHWLLHGVSDEDLRVAFAAFGKVVEGSASAEAHKVGEEPQHLTAPVITPSVAEPEQAAKKVVPVEADEAAATQVPVDLNQVFGILKPPPSVLRRFCKILRSEFWRQVRRIQDHLRELCYVLDPGWVAESKLRAITRLMANMNEVTWAQILHQELRMAAMKRCAPPPPPKKNVTTVGDVLVPEDVANLLNKGPKFSLEPDVKGQEWLLLNRQIARKAPEEKQEKCLLDGVDALMKAGGTATRRSGKDPLGKVVDYFQRNKLCLLLSDKEGGFVVMEQGDYSTRATEAIRKNFEALRPSDTKVKCKTAALCRDLELSRRHWGYALNWPRQEGAKIQQCERTYANVTGPGVSEDTADLLMDEVDLEEATPQANAREAQPSTSSSAPEGERDKQQVLEASKDQHEPIKGVDTAPTGRDTPPDLQPPVSTTEPGEERMDVSRDGGKGARWPESGRMRGPPIVSRSGTMVEAPSHGRKRQV</sequence>
<gene>
    <name evidence="1" type="ORF">HPB50_014442</name>
</gene>
<reference evidence="1" key="1">
    <citation type="submission" date="2020-05" db="EMBL/GenBank/DDBJ databases">
        <title>Large-scale comparative analyses of tick genomes elucidate their genetic diversity and vector capacities.</title>
        <authorList>
            <person name="Jia N."/>
            <person name="Wang J."/>
            <person name="Shi W."/>
            <person name="Du L."/>
            <person name="Sun Y."/>
            <person name="Zhan W."/>
            <person name="Jiang J."/>
            <person name="Wang Q."/>
            <person name="Zhang B."/>
            <person name="Ji P."/>
            <person name="Sakyi L.B."/>
            <person name="Cui X."/>
            <person name="Yuan T."/>
            <person name="Jiang B."/>
            <person name="Yang W."/>
            <person name="Lam T.T.-Y."/>
            <person name="Chang Q."/>
            <person name="Ding S."/>
            <person name="Wang X."/>
            <person name="Zhu J."/>
            <person name="Ruan X."/>
            <person name="Zhao L."/>
            <person name="Wei J."/>
            <person name="Que T."/>
            <person name="Du C."/>
            <person name="Cheng J."/>
            <person name="Dai P."/>
            <person name="Han X."/>
            <person name="Huang E."/>
            <person name="Gao Y."/>
            <person name="Liu J."/>
            <person name="Shao H."/>
            <person name="Ye R."/>
            <person name="Li L."/>
            <person name="Wei W."/>
            <person name="Wang X."/>
            <person name="Wang C."/>
            <person name="Yang T."/>
            <person name="Huo Q."/>
            <person name="Li W."/>
            <person name="Guo W."/>
            <person name="Chen H."/>
            <person name="Zhou L."/>
            <person name="Ni X."/>
            <person name="Tian J."/>
            <person name="Zhou Y."/>
            <person name="Sheng Y."/>
            <person name="Liu T."/>
            <person name="Pan Y."/>
            <person name="Xia L."/>
            <person name="Li J."/>
            <person name="Zhao F."/>
            <person name="Cao W."/>
        </authorList>
    </citation>
    <scope>NUCLEOTIDE SEQUENCE</scope>
    <source>
        <strain evidence="1">Hyas-2018</strain>
    </source>
</reference>
<evidence type="ECO:0000313" key="2">
    <source>
        <dbReference type="Proteomes" id="UP000821845"/>
    </source>
</evidence>
<dbReference type="Proteomes" id="UP000821845">
    <property type="component" value="Chromosome 3"/>
</dbReference>
<organism evidence="1 2">
    <name type="scientific">Hyalomma asiaticum</name>
    <name type="common">Tick</name>
    <dbReference type="NCBI Taxonomy" id="266040"/>
    <lineage>
        <taxon>Eukaryota</taxon>
        <taxon>Metazoa</taxon>
        <taxon>Ecdysozoa</taxon>
        <taxon>Arthropoda</taxon>
        <taxon>Chelicerata</taxon>
        <taxon>Arachnida</taxon>
        <taxon>Acari</taxon>
        <taxon>Parasitiformes</taxon>
        <taxon>Ixodida</taxon>
        <taxon>Ixodoidea</taxon>
        <taxon>Ixodidae</taxon>
        <taxon>Hyalomminae</taxon>
        <taxon>Hyalomma</taxon>
    </lineage>
</organism>
<keyword evidence="2" id="KW-1185">Reference proteome</keyword>
<proteinExistence type="predicted"/>
<dbReference type="EMBL" id="CM023483">
    <property type="protein sequence ID" value="KAH6936167.1"/>
    <property type="molecule type" value="Genomic_DNA"/>
</dbReference>
<evidence type="ECO:0000313" key="1">
    <source>
        <dbReference type="EMBL" id="KAH6936167.1"/>
    </source>
</evidence>